<sequence length="313" mass="34013">MTTRILVSNETDDLVAHELFSQLNAVEVIPYDPTTTNLDDRQRQAEIFVPPYRGTNRPMPLMGQMPNLRMVQLTAAGTDEWVHEVPEGVVLAGARGAHAGPVSEWVLSAALTQYRQWPALVRFQDKRTWAHRKFAADTLHGKRALIVGAGSIGTAVARLFAAFGTESTLVASKSRNGIHAASEIFDLIGGHHIVVITAPLNDETRNLVDRDLLAAMDDDALLINAGRGKIVDTDALLAEVRTGRLRAALDVTEPEPLPEDHPLWTCTGVIISPHSARTVPGTNTLCYTVAAQQIETFLAGRLPSNAAKKNLQT</sequence>
<accession>A0A066UI61</accession>
<gene>
    <name evidence="4" type="ORF">DV20_02365</name>
</gene>
<evidence type="ECO:0000313" key="5">
    <source>
        <dbReference type="Proteomes" id="UP000027345"/>
    </source>
</evidence>
<keyword evidence="2" id="KW-0520">NAD</keyword>
<evidence type="ECO:0000256" key="2">
    <source>
        <dbReference type="ARBA" id="ARBA00023027"/>
    </source>
</evidence>
<keyword evidence="1" id="KW-0560">Oxidoreductase</keyword>
<evidence type="ECO:0000259" key="3">
    <source>
        <dbReference type="Pfam" id="PF02826"/>
    </source>
</evidence>
<dbReference type="Proteomes" id="UP000027345">
    <property type="component" value="Unassembled WGS sequence"/>
</dbReference>
<dbReference type="InterPro" id="IPR006140">
    <property type="entry name" value="D-isomer_DH_NAD-bd"/>
</dbReference>
<dbReference type="Pfam" id="PF02826">
    <property type="entry name" value="2-Hacid_dh_C"/>
    <property type="match status" value="1"/>
</dbReference>
<evidence type="ECO:0000256" key="1">
    <source>
        <dbReference type="ARBA" id="ARBA00023002"/>
    </source>
</evidence>
<dbReference type="SUPFAM" id="SSF52283">
    <property type="entry name" value="Formate/glycerate dehydrogenase catalytic domain-like"/>
    <property type="match status" value="1"/>
</dbReference>
<dbReference type="PANTHER" id="PTHR43333">
    <property type="entry name" value="2-HACID_DH_C DOMAIN-CONTAINING PROTEIN"/>
    <property type="match status" value="1"/>
</dbReference>
<dbReference type="STRING" id="287986.DV20_02365"/>
<name>A0A066UI61_9PSEU</name>
<dbReference type="SUPFAM" id="SSF51735">
    <property type="entry name" value="NAD(P)-binding Rossmann-fold domains"/>
    <property type="match status" value="1"/>
</dbReference>
<dbReference type="InterPro" id="IPR036291">
    <property type="entry name" value="NAD(P)-bd_dom_sf"/>
</dbReference>
<evidence type="ECO:0000313" key="4">
    <source>
        <dbReference type="EMBL" id="KDN23923.1"/>
    </source>
</evidence>
<dbReference type="RefSeq" id="WP_043775969.1">
    <property type="nucleotide sequence ID" value="NZ_JMQI01000003.1"/>
</dbReference>
<proteinExistence type="predicted"/>
<protein>
    <submittedName>
        <fullName evidence="4">Phosphoglycerate dehydrogenase</fullName>
    </submittedName>
</protein>
<organism evidence="4 5">
    <name type="scientific">Amycolatopsis rifamycinica</name>
    <dbReference type="NCBI Taxonomy" id="287986"/>
    <lineage>
        <taxon>Bacteria</taxon>
        <taxon>Bacillati</taxon>
        <taxon>Actinomycetota</taxon>
        <taxon>Actinomycetes</taxon>
        <taxon>Pseudonocardiales</taxon>
        <taxon>Pseudonocardiaceae</taxon>
        <taxon>Amycolatopsis</taxon>
    </lineage>
</organism>
<reference evidence="4 5" key="1">
    <citation type="submission" date="2014-05" db="EMBL/GenBank/DDBJ databases">
        <title>Draft genome sequence of Amycolatopsis rifamycinica DSM 46095.</title>
        <authorList>
            <person name="Lal R."/>
            <person name="Saxena A."/>
            <person name="Kumari R."/>
            <person name="Mukherjee U."/>
            <person name="Singh P."/>
            <person name="Sangwan N."/>
            <person name="Mahato N.K."/>
        </authorList>
    </citation>
    <scope>NUCLEOTIDE SEQUENCE [LARGE SCALE GENOMIC DNA]</scope>
    <source>
        <strain evidence="4 5">DSM 46095</strain>
    </source>
</reference>
<dbReference type="EMBL" id="JMQI01000003">
    <property type="protein sequence ID" value="KDN23923.1"/>
    <property type="molecule type" value="Genomic_DNA"/>
</dbReference>
<dbReference type="PANTHER" id="PTHR43333:SF1">
    <property type="entry name" value="D-ISOMER SPECIFIC 2-HYDROXYACID DEHYDROGENASE NAD-BINDING DOMAIN-CONTAINING PROTEIN"/>
    <property type="match status" value="1"/>
</dbReference>
<dbReference type="GO" id="GO:0051287">
    <property type="term" value="F:NAD binding"/>
    <property type="evidence" value="ECO:0007669"/>
    <property type="project" value="InterPro"/>
</dbReference>
<dbReference type="eggNOG" id="COG0111">
    <property type="taxonomic scope" value="Bacteria"/>
</dbReference>
<dbReference type="AlphaFoldDB" id="A0A066UI61"/>
<keyword evidence="5" id="KW-1185">Reference proteome</keyword>
<feature type="domain" description="D-isomer specific 2-hydroxyacid dehydrogenase NAD-binding" evidence="3">
    <location>
        <begin position="108"/>
        <end position="276"/>
    </location>
</feature>
<comment type="caution">
    <text evidence="4">The sequence shown here is derived from an EMBL/GenBank/DDBJ whole genome shotgun (WGS) entry which is preliminary data.</text>
</comment>
<dbReference type="GO" id="GO:0016491">
    <property type="term" value="F:oxidoreductase activity"/>
    <property type="evidence" value="ECO:0007669"/>
    <property type="project" value="UniProtKB-KW"/>
</dbReference>
<dbReference type="Gene3D" id="3.40.50.720">
    <property type="entry name" value="NAD(P)-binding Rossmann-like Domain"/>
    <property type="match status" value="2"/>
</dbReference>